<name>A0A7J0DWZ7_9ERIC</name>
<dbReference type="OrthoDB" id="1752139at2759"/>
<evidence type="ECO:0000313" key="3">
    <source>
        <dbReference type="Proteomes" id="UP000585474"/>
    </source>
</evidence>
<evidence type="ECO:0000313" key="2">
    <source>
        <dbReference type="EMBL" id="GFS44295.1"/>
    </source>
</evidence>
<comment type="caution">
    <text evidence="2">The sequence shown here is derived from an EMBL/GenBank/DDBJ whole genome shotgun (WGS) entry which is preliminary data.</text>
</comment>
<dbReference type="Pfam" id="PF03732">
    <property type="entry name" value="Retrotrans_gag"/>
    <property type="match status" value="1"/>
</dbReference>
<dbReference type="InterPro" id="IPR005162">
    <property type="entry name" value="Retrotrans_gag_dom"/>
</dbReference>
<keyword evidence="3" id="KW-1185">Reference proteome</keyword>
<gene>
    <name evidence="2" type="ORF">Acr_00g0089550</name>
</gene>
<protein>
    <recommendedName>
        <fullName evidence="1">Retrotransposon gag domain-containing protein</fullName>
    </recommendedName>
</protein>
<sequence>MTTSQKIRDLDARLDAINMGVGIPVTMDTLIRQTEPPFMERILRTMVSFRFKLPTQLGIYERKTDPIELLDSYKRLMLFQGCSDEVMCKAFSATLKGIRQKNASHLFTIHQKETKDLKDYVKRFSQAILEVEDLSDKVIIMAMMEGLRPGSLFESLSKNVPKTLSAL</sequence>
<dbReference type="PANTHER" id="PTHR33223">
    <property type="entry name" value="CCHC-TYPE DOMAIN-CONTAINING PROTEIN"/>
    <property type="match status" value="1"/>
</dbReference>
<accession>A0A7J0DWZ7</accession>
<feature type="domain" description="Retrotransposon gag" evidence="1">
    <location>
        <begin position="90"/>
        <end position="149"/>
    </location>
</feature>
<evidence type="ECO:0000259" key="1">
    <source>
        <dbReference type="Pfam" id="PF03732"/>
    </source>
</evidence>
<dbReference type="AlphaFoldDB" id="A0A7J0DWZ7"/>
<dbReference type="PANTHER" id="PTHR33223:SF10">
    <property type="entry name" value="AMINOTRANSFERASE-LIKE PLANT MOBILE DOMAIN-CONTAINING PROTEIN"/>
    <property type="match status" value="1"/>
</dbReference>
<dbReference type="EMBL" id="BJWL01000437">
    <property type="protein sequence ID" value="GFS44295.1"/>
    <property type="molecule type" value="Genomic_DNA"/>
</dbReference>
<proteinExistence type="predicted"/>
<dbReference type="Proteomes" id="UP000585474">
    <property type="component" value="Unassembled WGS sequence"/>
</dbReference>
<reference evidence="3" key="1">
    <citation type="submission" date="2019-07" db="EMBL/GenBank/DDBJ databases">
        <title>De Novo Assembly of kiwifruit Actinidia rufa.</title>
        <authorList>
            <person name="Sugita-Konishi S."/>
            <person name="Sato K."/>
            <person name="Mori E."/>
            <person name="Abe Y."/>
            <person name="Kisaki G."/>
            <person name="Hamano K."/>
            <person name="Suezawa K."/>
            <person name="Otani M."/>
            <person name="Fukuda T."/>
            <person name="Manabe T."/>
            <person name="Gomi K."/>
            <person name="Tabuchi M."/>
            <person name="Akimitsu K."/>
            <person name="Kataoka I."/>
        </authorList>
    </citation>
    <scope>NUCLEOTIDE SEQUENCE [LARGE SCALE GENOMIC DNA]</scope>
    <source>
        <strain evidence="3">cv. Fuchu</strain>
    </source>
</reference>
<organism evidence="2 3">
    <name type="scientific">Actinidia rufa</name>
    <dbReference type="NCBI Taxonomy" id="165716"/>
    <lineage>
        <taxon>Eukaryota</taxon>
        <taxon>Viridiplantae</taxon>
        <taxon>Streptophyta</taxon>
        <taxon>Embryophyta</taxon>
        <taxon>Tracheophyta</taxon>
        <taxon>Spermatophyta</taxon>
        <taxon>Magnoliopsida</taxon>
        <taxon>eudicotyledons</taxon>
        <taxon>Gunneridae</taxon>
        <taxon>Pentapetalae</taxon>
        <taxon>asterids</taxon>
        <taxon>Ericales</taxon>
        <taxon>Actinidiaceae</taxon>
        <taxon>Actinidia</taxon>
    </lineage>
</organism>